<dbReference type="AlphaFoldDB" id="A0AAV0NJT0"/>
<gene>
    <name evidence="2" type="ORF">LITE_LOCUS33737</name>
</gene>
<reference evidence="2" key="1">
    <citation type="submission" date="2022-08" db="EMBL/GenBank/DDBJ databases">
        <authorList>
            <person name="Gutierrez-Valencia J."/>
        </authorList>
    </citation>
    <scope>NUCLEOTIDE SEQUENCE</scope>
</reference>
<evidence type="ECO:0000256" key="1">
    <source>
        <dbReference type="SAM" id="MobiDB-lite"/>
    </source>
</evidence>
<evidence type="ECO:0000313" key="2">
    <source>
        <dbReference type="EMBL" id="CAI0458868.1"/>
    </source>
</evidence>
<organism evidence="2 3">
    <name type="scientific">Linum tenue</name>
    <dbReference type="NCBI Taxonomy" id="586396"/>
    <lineage>
        <taxon>Eukaryota</taxon>
        <taxon>Viridiplantae</taxon>
        <taxon>Streptophyta</taxon>
        <taxon>Embryophyta</taxon>
        <taxon>Tracheophyta</taxon>
        <taxon>Spermatophyta</taxon>
        <taxon>Magnoliopsida</taxon>
        <taxon>eudicotyledons</taxon>
        <taxon>Gunneridae</taxon>
        <taxon>Pentapetalae</taxon>
        <taxon>rosids</taxon>
        <taxon>fabids</taxon>
        <taxon>Malpighiales</taxon>
        <taxon>Linaceae</taxon>
        <taxon>Linum</taxon>
    </lineage>
</organism>
<keyword evidence="3" id="KW-1185">Reference proteome</keyword>
<evidence type="ECO:0000313" key="3">
    <source>
        <dbReference type="Proteomes" id="UP001154282"/>
    </source>
</evidence>
<proteinExistence type="predicted"/>
<dbReference type="Proteomes" id="UP001154282">
    <property type="component" value="Unassembled WGS sequence"/>
</dbReference>
<comment type="caution">
    <text evidence="2">The sequence shown here is derived from an EMBL/GenBank/DDBJ whole genome shotgun (WGS) entry which is preliminary data.</text>
</comment>
<dbReference type="EMBL" id="CAMGYJ010000008">
    <property type="protein sequence ID" value="CAI0458868.1"/>
    <property type="molecule type" value="Genomic_DNA"/>
</dbReference>
<protein>
    <submittedName>
        <fullName evidence="2">Uncharacterized protein</fullName>
    </submittedName>
</protein>
<feature type="compositionally biased region" description="Low complexity" evidence="1">
    <location>
        <begin position="19"/>
        <end position="65"/>
    </location>
</feature>
<feature type="region of interest" description="Disordered" evidence="1">
    <location>
        <begin position="1"/>
        <end position="97"/>
    </location>
</feature>
<sequence>MPRCRRSPMPFASHSQLRPTSRPLSSSPSCSTTEASTSLTSTPNSTTTVSSTPEVPTPSTASPTSGSPPSPTDSHRRVPTPPRTLRRSATPSANSCPLPSVLLAELHNDSNPPVSCVINVD</sequence>
<name>A0AAV0NJT0_9ROSI</name>
<accession>A0AAV0NJT0</accession>